<dbReference type="EMBL" id="UINC01002817">
    <property type="protein sequence ID" value="SVA00584.1"/>
    <property type="molecule type" value="Genomic_DNA"/>
</dbReference>
<evidence type="ECO:0000313" key="1">
    <source>
        <dbReference type="EMBL" id="SVA00584.1"/>
    </source>
</evidence>
<proteinExistence type="predicted"/>
<sequence>MILALFLTALLLLILVSARVSGGVF</sequence>
<protein>
    <submittedName>
        <fullName evidence="1">Uncharacterized protein</fullName>
    </submittedName>
</protein>
<organism evidence="1">
    <name type="scientific">marine metagenome</name>
    <dbReference type="NCBI Taxonomy" id="408172"/>
    <lineage>
        <taxon>unclassified sequences</taxon>
        <taxon>metagenomes</taxon>
        <taxon>ecological metagenomes</taxon>
    </lineage>
</organism>
<dbReference type="AlphaFoldDB" id="A0A381SAP6"/>
<gene>
    <name evidence="1" type="ORF">METZ01_LOCUS53438</name>
</gene>
<name>A0A381SAP6_9ZZZZ</name>
<reference evidence="1" key="1">
    <citation type="submission" date="2018-05" db="EMBL/GenBank/DDBJ databases">
        <authorList>
            <person name="Lanie J.A."/>
            <person name="Ng W.-L."/>
            <person name="Kazmierczak K.M."/>
            <person name="Andrzejewski T.M."/>
            <person name="Davidsen T.M."/>
            <person name="Wayne K.J."/>
            <person name="Tettelin H."/>
            <person name="Glass J.I."/>
            <person name="Rusch D."/>
            <person name="Podicherti R."/>
            <person name="Tsui H.-C.T."/>
            <person name="Winkler M.E."/>
        </authorList>
    </citation>
    <scope>NUCLEOTIDE SEQUENCE</scope>
</reference>
<accession>A0A381SAP6</accession>